<dbReference type="InterPro" id="IPR037094">
    <property type="entry name" value="Glyco_hydro_38_cen_sf"/>
</dbReference>
<dbReference type="InterPro" id="IPR018369">
    <property type="entry name" value="Chaprnonin_Cpn10_CS"/>
</dbReference>
<dbReference type="InParanoid" id="A0A1D6LHD0"/>
<dbReference type="SUPFAM" id="SSF88713">
    <property type="entry name" value="Glycoside hydrolase/deacetylase"/>
    <property type="match status" value="1"/>
</dbReference>
<keyword evidence="4" id="KW-0326">Glycosidase</keyword>
<dbReference type="GO" id="GO:0005524">
    <property type="term" value="F:ATP binding"/>
    <property type="evidence" value="ECO:0007669"/>
    <property type="project" value="InterPro"/>
</dbReference>
<evidence type="ECO:0000313" key="6">
    <source>
        <dbReference type="EMBL" id="AQK79285.1"/>
    </source>
</evidence>
<evidence type="ECO:0000256" key="2">
    <source>
        <dbReference type="ARBA" id="ARBA00022801"/>
    </source>
</evidence>
<evidence type="ECO:0000259" key="5">
    <source>
        <dbReference type="Pfam" id="PF01764"/>
    </source>
</evidence>
<dbReference type="InterPro" id="IPR011032">
    <property type="entry name" value="GroES-like_sf"/>
</dbReference>
<comment type="similarity">
    <text evidence="1">Belongs to the GroES chaperonin family.</text>
</comment>
<dbReference type="GO" id="GO:0004559">
    <property type="term" value="F:alpha-mannosidase activity"/>
    <property type="evidence" value="ECO:0007669"/>
    <property type="project" value="InterPro"/>
</dbReference>
<dbReference type="SUPFAM" id="SSF50129">
    <property type="entry name" value="GroES-like"/>
    <property type="match status" value="1"/>
</dbReference>
<dbReference type="eggNOG" id="KOG1959">
    <property type="taxonomic scope" value="Eukaryota"/>
</dbReference>
<dbReference type="PaxDb" id="4577-GRMZM2G479746_P02"/>
<dbReference type="SMR" id="A0A1D6LHD0"/>
<feature type="domain" description="Fungal lipase-type" evidence="5">
    <location>
        <begin position="361"/>
        <end position="432"/>
    </location>
</feature>
<dbReference type="InterPro" id="IPR037124">
    <property type="entry name" value="Chaperonin_GroES_sf"/>
</dbReference>
<dbReference type="AlphaFoldDB" id="A0A1D6LHD0"/>
<dbReference type="InterPro" id="IPR002921">
    <property type="entry name" value="Fungal_lipase-type"/>
</dbReference>
<dbReference type="GO" id="GO:0044183">
    <property type="term" value="F:protein folding chaperone"/>
    <property type="evidence" value="ECO:0007669"/>
    <property type="project" value="InterPro"/>
</dbReference>
<dbReference type="SUPFAM" id="SSF88688">
    <property type="entry name" value="Families 57/38 glycoside transferase middle domain"/>
    <property type="match status" value="1"/>
</dbReference>
<proteinExistence type="inferred from homology"/>
<dbReference type="PANTHER" id="PTHR11607">
    <property type="entry name" value="ALPHA-MANNOSIDASE"/>
    <property type="match status" value="1"/>
</dbReference>
<dbReference type="InterPro" id="IPR050843">
    <property type="entry name" value="Glycosyl_Hydrlase_38"/>
</dbReference>
<evidence type="ECO:0000256" key="1">
    <source>
        <dbReference type="ARBA" id="ARBA00006975"/>
    </source>
</evidence>
<keyword evidence="3" id="KW-0143">Chaperone</keyword>
<dbReference type="FunFam" id="1.20.1270.50:FF:000003">
    <property type="entry name" value="Alpha-mannosidase"/>
    <property type="match status" value="1"/>
</dbReference>
<dbReference type="eggNOG" id="KOG4569">
    <property type="taxonomic scope" value="Eukaryota"/>
</dbReference>
<accession>A0A1D6LHD0</accession>
<dbReference type="GO" id="GO:0006629">
    <property type="term" value="P:lipid metabolic process"/>
    <property type="evidence" value="ECO:0007669"/>
    <property type="project" value="InterPro"/>
</dbReference>
<dbReference type="PROSITE" id="PS00681">
    <property type="entry name" value="CHAPERONINS_CPN10"/>
    <property type="match status" value="1"/>
</dbReference>
<organism evidence="6">
    <name type="scientific">Zea mays</name>
    <name type="common">Maize</name>
    <dbReference type="NCBI Taxonomy" id="4577"/>
    <lineage>
        <taxon>Eukaryota</taxon>
        <taxon>Viridiplantae</taxon>
        <taxon>Streptophyta</taxon>
        <taxon>Embryophyta</taxon>
        <taxon>Tracheophyta</taxon>
        <taxon>Spermatophyta</taxon>
        <taxon>Magnoliopsida</taxon>
        <taxon>Liliopsida</taxon>
        <taxon>Poales</taxon>
        <taxon>Poaceae</taxon>
        <taxon>PACMAD clade</taxon>
        <taxon>Panicoideae</taxon>
        <taxon>Andropogonodae</taxon>
        <taxon>Andropogoneae</taxon>
        <taxon>Tripsacinae</taxon>
        <taxon>Zea</taxon>
    </lineage>
</organism>
<dbReference type="InterPro" id="IPR020818">
    <property type="entry name" value="Chaperonin_GroES"/>
</dbReference>
<evidence type="ECO:0000256" key="3">
    <source>
        <dbReference type="ARBA" id="ARBA00023186"/>
    </source>
</evidence>
<dbReference type="ExpressionAtlas" id="A0A1D6LHD0">
    <property type="expression patterns" value="baseline and differential"/>
</dbReference>
<dbReference type="Gene3D" id="2.30.33.40">
    <property type="entry name" value="GroES chaperonin"/>
    <property type="match status" value="1"/>
</dbReference>
<dbReference type="Pfam" id="PF00166">
    <property type="entry name" value="Cpn10"/>
    <property type="match status" value="1"/>
</dbReference>
<keyword evidence="2 6" id="KW-0378">Hydrolase</keyword>
<gene>
    <name evidence="6" type="ORF">ZEAMMB73_Zm00001d035570</name>
</gene>
<reference evidence="6" key="1">
    <citation type="submission" date="2015-12" db="EMBL/GenBank/DDBJ databases">
        <title>Update maize B73 reference genome by single molecule sequencing technologies.</title>
        <authorList>
            <consortium name="Maize Genome Sequencing Project"/>
            <person name="Ware D."/>
        </authorList>
    </citation>
    <scope>NUCLEOTIDE SEQUENCE</scope>
    <source>
        <tissue evidence="6">Seedling</tissue>
    </source>
</reference>
<dbReference type="InterPro" id="IPR029058">
    <property type="entry name" value="AB_hydrolase_fold"/>
</dbReference>
<dbReference type="Pfam" id="PF01764">
    <property type="entry name" value="Lipase_3"/>
    <property type="match status" value="1"/>
</dbReference>
<evidence type="ECO:0000256" key="4">
    <source>
        <dbReference type="ARBA" id="ARBA00023295"/>
    </source>
</evidence>
<dbReference type="InterPro" id="IPR011330">
    <property type="entry name" value="Glyco_hydro/deAcase_b/a-brl"/>
</dbReference>
<protein>
    <submittedName>
        <fullName evidence="6">Alpha/beta-Hydrolases superfamily protein</fullName>
    </submittedName>
</protein>
<dbReference type="InterPro" id="IPR028995">
    <property type="entry name" value="Glyco_hydro_57/38_cen_sf"/>
</dbReference>
<dbReference type="SUPFAM" id="SSF53474">
    <property type="entry name" value="alpha/beta-Hydrolases"/>
    <property type="match status" value="1"/>
</dbReference>
<dbReference type="EMBL" id="CM000782">
    <property type="protein sequence ID" value="AQK79285.1"/>
    <property type="molecule type" value="Genomic_DNA"/>
</dbReference>
<dbReference type="Gene3D" id="3.40.50.1820">
    <property type="entry name" value="alpha/beta hydrolase"/>
    <property type="match status" value="1"/>
</dbReference>
<sequence>MTTLGHRMIKKQFNKTPRAGWQIDCLEQREFDSVVVKLQIFTNVFRVDYSPPDGFGFEVLDENILPVQDDMPMFDYNVEEQVNDFVAAAIEQDARKIEFLVGRRSSLGLFTTSLEDPMAIAQHHDAVSGIAKQHTTDDYSKCLALGASKNESINGINIVSCYPLQYTTLKPLADRVIVKINSSEEKTTGGILLPTTAQSRPQGGKKYVKEKCRTTQKINSRTGCFNKSLSMRMACNITCPSIEIGGYGDALLNLIYASPSSQFEELSLECELDATGNHSRVKDAQVHGSPIPESNGRLSTTAQTKMMSTVSEDAILVGSSFRWKRKLTYFITMKPEDVYQSSLGNNNKRVGLFDMGDGSSEPAAEDNNQMHQVYHGFYSAYDNTTLLYEILKSIKWARKTYVNRPVNVVGHSIGGDLASFCALDLFLPEMRLYVMILVRTRPIAEVGHGMSVADNLEYYSVTLHVDSRGTCQFVIGTANQVYNYIREVDGSIILLRYICKNHEL</sequence>
<dbReference type="GO" id="GO:0006013">
    <property type="term" value="P:mannose metabolic process"/>
    <property type="evidence" value="ECO:0007669"/>
    <property type="project" value="InterPro"/>
</dbReference>
<dbReference type="Gene3D" id="1.20.1270.50">
    <property type="entry name" value="Glycoside hydrolase family 38, central domain"/>
    <property type="match status" value="1"/>
</dbReference>
<dbReference type="PANTHER" id="PTHR11607:SF58">
    <property type="entry name" value="ALPHA-MANNOSIDASE"/>
    <property type="match status" value="1"/>
</dbReference>
<dbReference type="CDD" id="cd00320">
    <property type="entry name" value="cpn10"/>
    <property type="match status" value="1"/>
</dbReference>
<dbReference type="eggNOG" id="KOG1641">
    <property type="taxonomic scope" value="Eukaryota"/>
</dbReference>
<dbReference type="IntAct" id="A0A1D6LHD0">
    <property type="interactions" value="3"/>
</dbReference>
<dbReference type="STRING" id="4577.A0A1D6LHD0"/>
<name>A0A1D6LHD0_MAIZE</name>